<dbReference type="GO" id="GO:0008173">
    <property type="term" value="F:RNA methyltransferase activity"/>
    <property type="evidence" value="ECO:0007669"/>
    <property type="project" value="InterPro"/>
</dbReference>
<dbReference type="EC" id="2.1.1.185" evidence="6"/>
<dbReference type="GO" id="GO:0005829">
    <property type="term" value="C:cytosol"/>
    <property type="evidence" value="ECO:0007669"/>
    <property type="project" value="TreeGrafter"/>
</dbReference>
<evidence type="ECO:0000256" key="1">
    <source>
        <dbReference type="ARBA" id="ARBA00007228"/>
    </source>
</evidence>
<dbReference type="Pfam" id="PF08032">
    <property type="entry name" value="SpoU_sub_bind"/>
    <property type="match status" value="1"/>
</dbReference>
<evidence type="ECO:0000313" key="6">
    <source>
        <dbReference type="EMBL" id="MBE1486583.1"/>
    </source>
</evidence>
<dbReference type="EMBL" id="JADBEB010000001">
    <property type="protein sequence ID" value="MBE1486583.1"/>
    <property type="molecule type" value="Genomic_DNA"/>
</dbReference>
<dbReference type="RefSeq" id="WP_192766582.1">
    <property type="nucleotide sequence ID" value="NZ_JADBEB010000001.1"/>
</dbReference>
<evidence type="ECO:0000259" key="5">
    <source>
        <dbReference type="SMART" id="SM00967"/>
    </source>
</evidence>
<dbReference type="InterPro" id="IPR013123">
    <property type="entry name" value="SpoU_subst-bd"/>
</dbReference>
<dbReference type="GO" id="GO:0003723">
    <property type="term" value="F:RNA binding"/>
    <property type="evidence" value="ECO:0007669"/>
    <property type="project" value="InterPro"/>
</dbReference>
<feature type="compositionally biased region" description="Basic and acidic residues" evidence="4">
    <location>
        <begin position="53"/>
        <end position="75"/>
    </location>
</feature>
<protein>
    <submittedName>
        <fullName evidence="6">23S rRNA (Guanosine2251-2'-O)-methyltransferase</fullName>
        <ecNumber evidence="6">2.1.1.185</ecNumber>
    </submittedName>
</protein>
<feature type="region of interest" description="Disordered" evidence="4">
    <location>
        <begin position="1"/>
        <end position="173"/>
    </location>
</feature>
<dbReference type="Pfam" id="PF00588">
    <property type="entry name" value="SpoU_methylase"/>
    <property type="match status" value="1"/>
</dbReference>
<dbReference type="InterPro" id="IPR004441">
    <property type="entry name" value="rRNA_MeTrfase_TrmH"/>
</dbReference>
<dbReference type="SUPFAM" id="SSF75217">
    <property type="entry name" value="alpha/beta knot"/>
    <property type="match status" value="1"/>
</dbReference>
<keyword evidence="3 6" id="KW-0808">Transferase</keyword>
<gene>
    <name evidence="6" type="ORF">H4W31_002221</name>
</gene>
<dbReference type="GO" id="GO:0032259">
    <property type="term" value="P:methylation"/>
    <property type="evidence" value="ECO:0007669"/>
    <property type="project" value="UniProtKB-KW"/>
</dbReference>
<evidence type="ECO:0000313" key="7">
    <source>
        <dbReference type="Proteomes" id="UP000649753"/>
    </source>
</evidence>
<proteinExistence type="inferred from homology"/>
<dbReference type="Gene3D" id="3.30.1330.30">
    <property type="match status" value="1"/>
</dbReference>
<feature type="compositionally biased region" description="Low complexity" evidence="4">
    <location>
        <begin position="105"/>
        <end position="139"/>
    </location>
</feature>
<evidence type="ECO:0000256" key="2">
    <source>
        <dbReference type="ARBA" id="ARBA00022603"/>
    </source>
</evidence>
<reference evidence="6" key="1">
    <citation type="submission" date="2020-10" db="EMBL/GenBank/DDBJ databases">
        <title>Sequencing the genomes of 1000 actinobacteria strains.</title>
        <authorList>
            <person name="Klenk H.-P."/>
        </authorList>
    </citation>
    <scope>NUCLEOTIDE SEQUENCE</scope>
    <source>
        <strain evidence="6">DSM 46832</strain>
    </source>
</reference>
<dbReference type="CDD" id="cd18103">
    <property type="entry name" value="SpoU-like_RlmB"/>
    <property type="match status" value="1"/>
</dbReference>
<dbReference type="FunFam" id="3.30.1330.30:FF:000024">
    <property type="entry name" value="Putative tRNA/rRNA methyltransferase"/>
    <property type="match status" value="1"/>
</dbReference>
<dbReference type="InterPro" id="IPR029064">
    <property type="entry name" value="Ribosomal_eL30-like_sf"/>
</dbReference>
<dbReference type="InterPro" id="IPR001537">
    <property type="entry name" value="SpoU_MeTrfase"/>
</dbReference>
<feature type="compositionally biased region" description="Gly residues" evidence="4">
    <location>
        <begin position="140"/>
        <end position="151"/>
    </location>
</feature>
<accession>A0A927QYI6</accession>
<dbReference type="GO" id="GO:0006396">
    <property type="term" value="P:RNA processing"/>
    <property type="evidence" value="ECO:0007669"/>
    <property type="project" value="InterPro"/>
</dbReference>
<evidence type="ECO:0000256" key="3">
    <source>
        <dbReference type="ARBA" id="ARBA00022679"/>
    </source>
</evidence>
<comment type="similarity">
    <text evidence="1">Belongs to the class IV-like SAM-binding methyltransferase superfamily. RNA methyltransferase TrmH family.</text>
</comment>
<dbReference type="InterPro" id="IPR029026">
    <property type="entry name" value="tRNA_m1G_MTases_N"/>
</dbReference>
<name>A0A927QYI6_9ACTN</name>
<dbReference type="PANTHER" id="PTHR46429:SF1">
    <property type="entry name" value="23S RRNA (GUANOSINE-2'-O-)-METHYLTRANSFERASE RLMB"/>
    <property type="match status" value="1"/>
</dbReference>
<dbReference type="Proteomes" id="UP000649753">
    <property type="component" value="Unassembled WGS sequence"/>
</dbReference>
<keyword evidence="2 6" id="KW-0489">Methyltransferase</keyword>
<dbReference type="NCBIfam" id="TIGR00186">
    <property type="entry name" value="rRNA_methyl_3"/>
    <property type="match status" value="1"/>
</dbReference>
<evidence type="ECO:0000256" key="4">
    <source>
        <dbReference type="SAM" id="MobiDB-lite"/>
    </source>
</evidence>
<comment type="caution">
    <text evidence="6">The sequence shown here is derived from an EMBL/GenBank/DDBJ whole genome shotgun (WGS) entry which is preliminary data.</text>
</comment>
<dbReference type="PANTHER" id="PTHR46429">
    <property type="entry name" value="23S RRNA (GUANOSINE-2'-O-)-METHYLTRANSFERASE RLMB"/>
    <property type="match status" value="1"/>
</dbReference>
<dbReference type="SUPFAM" id="SSF55315">
    <property type="entry name" value="L30e-like"/>
    <property type="match status" value="1"/>
</dbReference>
<organism evidence="6 7">
    <name type="scientific">Plantactinospora soyae</name>
    <dbReference type="NCBI Taxonomy" id="1544732"/>
    <lineage>
        <taxon>Bacteria</taxon>
        <taxon>Bacillati</taxon>
        <taxon>Actinomycetota</taxon>
        <taxon>Actinomycetes</taxon>
        <taxon>Micromonosporales</taxon>
        <taxon>Micromonosporaceae</taxon>
        <taxon>Plantactinospora</taxon>
    </lineage>
</organism>
<feature type="domain" description="RNA 2-O ribose methyltransferase substrate binding" evidence="5">
    <location>
        <begin position="177"/>
        <end position="253"/>
    </location>
</feature>
<keyword evidence="7" id="KW-1185">Reference proteome</keyword>
<dbReference type="Gene3D" id="3.40.1280.10">
    <property type="match status" value="1"/>
</dbReference>
<sequence>MAGNSQRRGRRVTPKRGAASGSGGKNRGSLVGRGKTLPADERPWHKGYSGTEDLPRRTAWKQEKERRSAAEEGRVPKIGMPGSKDTTWGAGGGSAKKKGGRPAVSAGRGADTAGRSTAGRGAATAGRSTAGRSAATAGRGTAGRGAGGRTGGKPAPRSGPRVAPGRRSTPGREAAELLVGRNPVVEALRAHVPATALYVAQGIDIDDRVNEALRTAADRGIAILEISRAELDRMTGGVLHQGIGVQVPPFAYEPFEDMLAMALEQPAPLLVGLDGITDPRNLGAVIRSAAAFGAQGVFVPERRAAGITATAWRTSAGAAARVPVSQVTNLTRSLKLAQQEGFLVVGLDADGETDLYDLEAAVGPLVVVVGSEGRGLSRLVGATCDLRVSIPMVSEVESLNASVAAAVTLAEVSRRRSAA</sequence>
<dbReference type="AlphaFoldDB" id="A0A927QYI6"/>
<dbReference type="InterPro" id="IPR029028">
    <property type="entry name" value="Alpha/beta_knot_MTases"/>
</dbReference>
<dbReference type="SMART" id="SM00967">
    <property type="entry name" value="SpoU_sub_bind"/>
    <property type="match status" value="1"/>
</dbReference>